<name>A0AAV1HXJ5_9CHLO</name>
<protein>
    <recommendedName>
        <fullName evidence="4">Glycosyltransferase</fullName>
    </recommendedName>
</protein>
<evidence type="ECO:0000313" key="2">
    <source>
        <dbReference type="EMBL" id="CAK0757358.1"/>
    </source>
</evidence>
<proteinExistence type="predicted"/>
<dbReference type="InterPro" id="IPR007657">
    <property type="entry name" value="Glycosyltransferase_61"/>
</dbReference>
<evidence type="ECO:0000313" key="3">
    <source>
        <dbReference type="Proteomes" id="UP001314263"/>
    </source>
</evidence>
<accession>A0AAV1HXJ5</accession>
<organism evidence="2 3">
    <name type="scientific">Coccomyxa viridis</name>
    <dbReference type="NCBI Taxonomy" id="1274662"/>
    <lineage>
        <taxon>Eukaryota</taxon>
        <taxon>Viridiplantae</taxon>
        <taxon>Chlorophyta</taxon>
        <taxon>core chlorophytes</taxon>
        <taxon>Trebouxiophyceae</taxon>
        <taxon>Trebouxiophyceae incertae sedis</taxon>
        <taxon>Coccomyxaceae</taxon>
        <taxon>Coccomyxa</taxon>
    </lineage>
</organism>
<dbReference type="GO" id="GO:0016757">
    <property type="term" value="F:glycosyltransferase activity"/>
    <property type="evidence" value="ECO:0007669"/>
    <property type="project" value="InterPro"/>
</dbReference>
<evidence type="ECO:0000256" key="1">
    <source>
        <dbReference type="SAM" id="Phobius"/>
    </source>
</evidence>
<gene>
    <name evidence="2" type="ORF">CVIRNUC_002533</name>
</gene>
<evidence type="ECO:0008006" key="4">
    <source>
        <dbReference type="Google" id="ProtNLM"/>
    </source>
</evidence>
<dbReference type="Proteomes" id="UP001314263">
    <property type="component" value="Unassembled WGS sequence"/>
</dbReference>
<dbReference type="AlphaFoldDB" id="A0AAV1HXJ5"/>
<sequence length="528" mass="58616">MRGRSAGSEGGPMGAFGHRVSGGLERAFDLRDPYKLNRAPMLRGGKRRLSSLGSIVCALLGVALLIGSGVLVGRELVRPPRRSWEGFAPGSEPLHVLEMKGIQTGLRRNGVRPGYSSFACIGHKWEDDYLQHSCRFHDICLNHTSLEWQYYVDPEAVEVPLFYHYLNGHPVYEFPDDFVMTGHVHILPYTPWAPKVLHGRIPAKHPYSDAPVAVFQSLNDFVGSFRHALFDFILPVFNLMQLFRMYTPEFLLIEAAHQGHDPDAASFLMKPEDPQLSLMRLIGQNAIVTPRQVRRTSPPRSDATCFHTLLAGSGHLQASEARVRTSTFWAAAMANLGLEVKLPQEYPVVTVITKKGRRSIENAEQIAAHLRERFPEAEIALVDGNSLNTVPLKSRAQTLLRTSVMVTPCGSLAALAYLLPPGATAIVMNYLQSETGANVQLDDDAFWNVDHVTLAYYPVGVEDYEGTSDRPGCQKQKGDPMFEEEGTLVNCNVRIADLERMEHVVGAALRRWSAEHGLATVAMLDSQR</sequence>
<keyword evidence="3" id="KW-1185">Reference proteome</keyword>
<comment type="caution">
    <text evidence="2">The sequence shown here is derived from an EMBL/GenBank/DDBJ whole genome shotgun (WGS) entry which is preliminary data.</text>
</comment>
<dbReference type="PANTHER" id="PTHR20961">
    <property type="entry name" value="GLYCOSYLTRANSFERASE"/>
    <property type="match status" value="1"/>
</dbReference>
<keyword evidence="1" id="KW-1133">Transmembrane helix</keyword>
<dbReference type="EMBL" id="CAUYUE010000003">
    <property type="protein sequence ID" value="CAK0757358.1"/>
    <property type="molecule type" value="Genomic_DNA"/>
</dbReference>
<keyword evidence="1" id="KW-0472">Membrane</keyword>
<reference evidence="2 3" key="1">
    <citation type="submission" date="2023-10" db="EMBL/GenBank/DDBJ databases">
        <authorList>
            <person name="Maclean D."/>
            <person name="Macfadyen A."/>
        </authorList>
    </citation>
    <scope>NUCLEOTIDE SEQUENCE [LARGE SCALE GENOMIC DNA]</scope>
</reference>
<keyword evidence="1" id="KW-0812">Transmembrane</keyword>
<feature type="transmembrane region" description="Helical" evidence="1">
    <location>
        <begin position="49"/>
        <end position="72"/>
    </location>
</feature>